<dbReference type="AlphaFoldDB" id="A0A0H3UAW8"/>
<dbReference type="PANTHER" id="PTHR30106:SF1">
    <property type="entry name" value="UPF0324 MEMBRANE PROTEIN FN0533"/>
    <property type="match status" value="1"/>
</dbReference>
<evidence type="ECO:0000256" key="2">
    <source>
        <dbReference type="ARBA" id="ARBA00007977"/>
    </source>
</evidence>
<dbReference type="GO" id="GO:0005886">
    <property type="term" value="C:plasma membrane"/>
    <property type="evidence" value="ECO:0007669"/>
    <property type="project" value="UniProtKB-SubCell"/>
</dbReference>
<evidence type="ECO:0000256" key="6">
    <source>
        <dbReference type="ARBA" id="ARBA00023136"/>
    </source>
</evidence>
<feature type="transmembrane region" description="Helical" evidence="7">
    <location>
        <begin position="222"/>
        <end position="243"/>
    </location>
</feature>
<feature type="transmembrane region" description="Helical" evidence="7">
    <location>
        <begin position="121"/>
        <end position="142"/>
    </location>
</feature>
<feature type="transmembrane region" description="Helical" evidence="7">
    <location>
        <begin position="302"/>
        <end position="320"/>
    </location>
</feature>
<protein>
    <submittedName>
        <fullName evidence="8">Putative membrane protein</fullName>
    </submittedName>
</protein>
<dbReference type="InterPro" id="IPR018383">
    <property type="entry name" value="UPF0324_pro"/>
</dbReference>
<feature type="transmembrane region" description="Helical" evidence="7">
    <location>
        <begin position="264"/>
        <end position="282"/>
    </location>
</feature>
<keyword evidence="6 7" id="KW-0472">Membrane</keyword>
<sequence length="354" mass="38157">MISNLIKYIMSQQTKNIIYIALIVILTIAIFMGYASSPIALLTGLVFALVFGKAYPTFNKTMSKKLLQYSVIGLGFGMNVYKALESGSEGMLFTIVSVFGTLAIGWFFGRKLLKVDWQTSYLISSGTAICGGSAIAAVGPVIKAKAESMSVALGVVFILNAIALFIFPSIGDLLNMSMKEFGMWSAIAIHDTSSVVGAGAAYDQMHSDLVASQGVSSLEVATTIKLTRALWIVVLAIVTPFFFKSLRSAEDGQKKPWYKAVPTFIIWFVVAILLNTYVLSNASLIGTEAAEIGEKIGKNINILAKHLITLSLFFIGAGLTRETLKAVGIRPLIQGVLLWITISCVSLAYIMFVG</sequence>
<feature type="transmembrane region" description="Helical" evidence="7">
    <location>
        <begin position="332"/>
        <end position="352"/>
    </location>
</feature>
<organism evidence="8">
    <name type="scientific">uncultured bacterium fosmid pJB154B8_contig I</name>
    <dbReference type="NCBI Taxonomy" id="1478049"/>
    <lineage>
        <taxon>Bacteria</taxon>
        <taxon>environmental samples</taxon>
    </lineage>
</organism>
<feature type="transmembrane region" description="Helical" evidence="7">
    <location>
        <begin position="39"/>
        <end position="55"/>
    </location>
</feature>
<evidence type="ECO:0000256" key="1">
    <source>
        <dbReference type="ARBA" id="ARBA00004651"/>
    </source>
</evidence>
<evidence type="ECO:0000313" key="8">
    <source>
        <dbReference type="EMBL" id="AIF26907.1"/>
    </source>
</evidence>
<keyword evidence="3" id="KW-1003">Cell membrane</keyword>
<keyword evidence="4 7" id="KW-0812">Transmembrane</keyword>
<accession>A0A0H3UAW8</accession>
<evidence type="ECO:0000256" key="3">
    <source>
        <dbReference type="ARBA" id="ARBA00022475"/>
    </source>
</evidence>
<evidence type="ECO:0000256" key="7">
    <source>
        <dbReference type="SAM" id="Phobius"/>
    </source>
</evidence>
<reference evidence="8" key="1">
    <citation type="submission" date="2013-08" db="EMBL/GenBank/DDBJ databases">
        <title>Comparison of modified E. coli strains.</title>
        <authorList>
            <person name="Juergensen J."/>
            <person name="Bonge A."/>
            <person name="Streit W.R."/>
        </authorList>
    </citation>
    <scope>NUCLEOTIDE SEQUENCE</scope>
</reference>
<comment type="subcellular location">
    <subcellularLocation>
        <location evidence="1">Cell membrane</location>
        <topology evidence="1">Multi-pass membrane protein</topology>
    </subcellularLocation>
</comment>
<name>A0A0H3UAW8_9BACT</name>
<feature type="transmembrane region" description="Helical" evidence="7">
    <location>
        <begin position="148"/>
        <end position="169"/>
    </location>
</feature>
<feature type="transmembrane region" description="Helical" evidence="7">
    <location>
        <begin position="90"/>
        <end position="109"/>
    </location>
</feature>
<evidence type="ECO:0000256" key="4">
    <source>
        <dbReference type="ARBA" id="ARBA00022692"/>
    </source>
</evidence>
<keyword evidence="5 7" id="KW-1133">Transmembrane helix</keyword>
<dbReference type="EMBL" id="KF540251">
    <property type="protein sequence ID" value="AIF26907.1"/>
    <property type="molecule type" value="Genomic_DNA"/>
</dbReference>
<dbReference type="Pfam" id="PF03601">
    <property type="entry name" value="Cons_hypoth698"/>
    <property type="match status" value="1"/>
</dbReference>
<comment type="similarity">
    <text evidence="2">Belongs to the UPF0324 family.</text>
</comment>
<proteinExistence type="inferred from homology"/>
<evidence type="ECO:0000256" key="5">
    <source>
        <dbReference type="ARBA" id="ARBA00022989"/>
    </source>
</evidence>
<dbReference type="PANTHER" id="PTHR30106">
    <property type="entry name" value="INNER MEMBRANE PROTEIN YEIH-RELATED"/>
    <property type="match status" value="1"/>
</dbReference>